<dbReference type="Proteomes" id="UP000701853">
    <property type="component" value="Chromosome 9"/>
</dbReference>
<dbReference type="EMBL" id="JAHUZN010000009">
    <property type="protein sequence ID" value="KAG8482584.1"/>
    <property type="molecule type" value="Genomic_DNA"/>
</dbReference>
<dbReference type="AlphaFoldDB" id="A0A8J5Z6J1"/>
<evidence type="ECO:0000313" key="1">
    <source>
        <dbReference type="EMBL" id="KAG8482584.1"/>
    </source>
</evidence>
<keyword evidence="2" id="KW-1185">Reference proteome</keyword>
<accession>A0A8J5Z6J1</accession>
<protein>
    <submittedName>
        <fullName evidence="1">Uncharacterized protein</fullName>
    </submittedName>
</protein>
<reference evidence="1 2" key="1">
    <citation type="journal article" date="2021" name="bioRxiv">
        <title>The Gossypium anomalum genome as a resource for cotton improvement and evolutionary analysis of hybrid incompatibility.</title>
        <authorList>
            <person name="Grover C.E."/>
            <person name="Yuan D."/>
            <person name="Arick M.A."/>
            <person name="Miller E.R."/>
            <person name="Hu G."/>
            <person name="Peterson D.G."/>
            <person name="Wendel J.F."/>
            <person name="Udall J.A."/>
        </authorList>
    </citation>
    <scope>NUCLEOTIDE SEQUENCE [LARGE SCALE GENOMIC DNA]</scope>
    <source>
        <strain evidence="1">JFW-Udall</strain>
        <tissue evidence="1">Leaf</tissue>
    </source>
</reference>
<dbReference type="OrthoDB" id="997674at2759"/>
<proteinExistence type="predicted"/>
<evidence type="ECO:0000313" key="2">
    <source>
        <dbReference type="Proteomes" id="UP000701853"/>
    </source>
</evidence>
<name>A0A8J5Z6J1_9ROSI</name>
<gene>
    <name evidence="1" type="ORF">CXB51_024381</name>
</gene>
<sequence>MVLNTTVGELIEKEDAPEAMVWALKEQIEELMGELNIYKVALENGVLVVAPKPKVDVSKPKEFNGTRFTNNMNFLRGIEQYFYAKGITYDATNLNITAMHLLILLCYSGTVDPQMKDNVVLLLGLRRRSIVKSRGSFTQSMLRMRLGLSCVSLRNNAQSWAKQELQHRVKELSKAMIVDKSLFELFLRKNKIESCEPKEKDGGGGDE</sequence>
<comment type="caution">
    <text evidence="1">The sequence shown here is derived from an EMBL/GenBank/DDBJ whole genome shotgun (WGS) entry which is preliminary data.</text>
</comment>
<organism evidence="1 2">
    <name type="scientific">Gossypium anomalum</name>
    <dbReference type="NCBI Taxonomy" id="47600"/>
    <lineage>
        <taxon>Eukaryota</taxon>
        <taxon>Viridiplantae</taxon>
        <taxon>Streptophyta</taxon>
        <taxon>Embryophyta</taxon>
        <taxon>Tracheophyta</taxon>
        <taxon>Spermatophyta</taxon>
        <taxon>Magnoliopsida</taxon>
        <taxon>eudicotyledons</taxon>
        <taxon>Gunneridae</taxon>
        <taxon>Pentapetalae</taxon>
        <taxon>rosids</taxon>
        <taxon>malvids</taxon>
        <taxon>Malvales</taxon>
        <taxon>Malvaceae</taxon>
        <taxon>Malvoideae</taxon>
        <taxon>Gossypium</taxon>
    </lineage>
</organism>